<dbReference type="InterPro" id="IPR023753">
    <property type="entry name" value="FAD/NAD-binding_dom"/>
</dbReference>
<comment type="cofactor">
    <cofactor evidence="1">
        <name>FAD</name>
        <dbReference type="ChEBI" id="CHEBI:57692"/>
    </cofactor>
</comment>
<proteinExistence type="predicted"/>
<dbReference type="Pfam" id="PF04324">
    <property type="entry name" value="Fer2_BFD"/>
    <property type="match status" value="1"/>
</dbReference>
<sequence length="481" mass="49705">MSAMHHVLVVGHGPAAHRLVERLRAHGHRGPVTVLGAERRPAYNRVLLTSVLDGTLTAGDLELPAPPDGVRVRTGVTATDVDRARRLVRTDTGETHRYDRLVLATGARPRIPRLPGLLTADGRLTEGATTLRTADDAEQLADGPVVVLGAGALGIETTLALLRAGRDVTLVHPGPHPLHDRLDDTAGALLASRLRSAGARLRAGRAAVEYRPGKLVLDDGEVLRADALALCTGVVPETTLARRAGLAVRTGIVVDRHLRTADPRVHALGDCAEFDGEVPGLVGTAWEQAESLARILAGHDTHHRAGRPLLRLRAPGLDLACLGPPEPSGATRHITLSDPARGRHAALALDGDRVAGAVLIGLPRAAAALAQLYARGLPVPSDRFALLLGTPAGAHPARVELPDAAVLCHCNHVTKADLLRAWRAGARDLAGIAAATRATTGCGGCADDVRLVLASATGAPATPSTGAQATATSATGGNGAP</sequence>
<feature type="domain" description="FAD/NAD(P)-binding" evidence="6">
    <location>
        <begin position="6"/>
        <end position="289"/>
    </location>
</feature>
<evidence type="ECO:0000256" key="1">
    <source>
        <dbReference type="ARBA" id="ARBA00001974"/>
    </source>
</evidence>
<dbReference type="PRINTS" id="PR00368">
    <property type="entry name" value="FADPNR"/>
</dbReference>
<evidence type="ECO:0000256" key="3">
    <source>
        <dbReference type="ARBA" id="ARBA00022827"/>
    </source>
</evidence>
<dbReference type="Gene3D" id="1.10.10.1100">
    <property type="entry name" value="BFD-like [2Fe-2S]-binding domain"/>
    <property type="match status" value="1"/>
</dbReference>
<evidence type="ECO:0000256" key="2">
    <source>
        <dbReference type="ARBA" id="ARBA00022630"/>
    </source>
</evidence>
<keyword evidence="2" id="KW-0285">Flavoprotein</keyword>
<comment type="caution">
    <text evidence="7">The sequence shown here is derived from an EMBL/GenBank/DDBJ whole genome shotgun (WGS) entry which is preliminary data.</text>
</comment>
<dbReference type="SUPFAM" id="SSF51905">
    <property type="entry name" value="FAD/NAD(P)-binding domain"/>
    <property type="match status" value="1"/>
</dbReference>
<feature type="domain" description="BFD-like [2Fe-2S]-binding" evidence="5">
    <location>
        <begin position="407"/>
        <end position="454"/>
    </location>
</feature>
<dbReference type="Pfam" id="PF07992">
    <property type="entry name" value="Pyr_redox_2"/>
    <property type="match status" value="1"/>
</dbReference>
<dbReference type="Gene3D" id="3.50.50.60">
    <property type="entry name" value="FAD/NAD(P)-binding domain"/>
    <property type="match status" value="2"/>
</dbReference>
<dbReference type="InterPro" id="IPR041854">
    <property type="entry name" value="BFD-like_2Fe2S-bd_dom_sf"/>
</dbReference>
<reference evidence="7 8" key="1">
    <citation type="submission" date="2024-06" db="EMBL/GenBank/DDBJ databases">
        <title>The Natural Products Discovery Center: Release of the First 8490 Sequenced Strains for Exploring Actinobacteria Biosynthetic Diversity.</title>
        <authorList>
            <person name="Kalkreuter E."/>
            <person name="Kautsar S.A."/>
            <person name="Yang D."/>
            <person name="Bader C.D."/>
            <person name="Teijaro C.N."/>
            <person name="Fluegel L."/>
            <person name="Davis C.M."/>
            <person name="Simpson J.R."/>
            <person name="Lauterbach L."/>
            <person name="Steele A.D."/>
            <person name="Gui C."/>
            <person name="Meng S."/>
            <person name="Li G."/>
            <person name="Viehrig K."/>
            <person name="Ye F."/>
            <person name="Su P."/>
            <person name="Kiefer A.F."/>
            <person name="Nichols A."/>
            <person name="Cepeda A.J."/>
            <person name="Yan W."/>
            <person name="Fan B."/>
            <person name="Jiang Y."/>
            <person name="Adhikari A."/>
            <person name="Zheng C.-J."/>
            <person name="Schuster L."/>
            <person name="Cowan T.M."/>
            <person name="Smanski M.J."/>
            <person name="Chevrette M.G."/>
            <person name="De Carvalho L.P.S."/>
            <person name="Shen B."/>
        </authorList>
    </citation>
    <scope>NUCLEOTIDE SEQUENCE [LARGE SCALE GENOMIC DNA]</scope>
    <source>
        <strain evidence="7 8">NPDC052768</strain>
    </source>
</reference>
<evidence type="ECO:0000313" key="8">
    <source>
        <dbReference type="Proteomes" id="UP001552527"/>
    </source>
</evidence>
<dbReference type="PANTHER" id="PTHR43429">
    <property type="entry name" value="PYRIDINE NUCLEOTIDE-DISULFIDE OXIDOREDUCTASE DOMAIN-CONTAINING"/>
    <property type="match status" value="1"/>
</dbReference>
<dbReference type="Gene3D" id="3.30.390.30">
    <property type="match status" value="1"/>
</dbReference>
<feature type="region of interest" description="Disordered" evidence="4">
    <location>
        <begin position="460"/>
        <end position="481"/>
    </location>
</feature>
<gene>
    <name evidence="7" type="ORF">AB0K95_19475</name>
</gene>
<dbReference type="EMBL" id="JBFATE010000008">
    <property type="protein sequence ID" value="MEV5247423.1"/>
    <property type="molecule type" value="Genomic_DNA"/>
</dbReference>
<feature type="compositionally biased region" description="Low complexity" evidence="4">
    <location>
        <begin position="460"/>
        <end position="475"/>
    </location>
</feature>
<evidence type="ECO:0000259" key="6">
    <source>
        <dbReference type="Pfam" id="PF07992"/>
    </source>
</evidence>
<evidence type="ECO:0000259" key="5">
    <source>
        <dbReference type="Pfam" id="PF04324"/>
    </source>
</evidence>
<dbReference type="InterPro" id="IPR016156">
    <property type="entry name" value="FAD/NAD-linked_Rdtase_dimer_sf"/>
</dbReference>
<dbReference type="PANTHER" id="PTHR43429:SF3">
    <property type="entry name" value="NITRITE REDUCTASE [NAD(P)H]"/>
    <property type="match status" value="1"/>
</dbReference>
<dbReference type="InterPro" id="IPR007419">
    <property type="entry name" value="BFD-like_2Fe2S-bd_dom"/>
</dbReference>
<protein>
    <submittedName>
        <fullName evidence="7">FAD-dependent oxidoreductase</fullName>
    </submittedName>
</protein>
<accession>A0ABV3JGZ7</accession>
<dbReference type="Proteomes" id="UP001552527">
    <property type="component" value="Unassembled WGS sequence"/>
</dbReference>
<evidence type="ECO:0000313" key="7">
    <source>
        <dbReference type="EMBL" id="MEV5247423.1"/>
    </source>
</evidence>
<name>A0ABV3JGZ7_9ACTN</name>
<organism evidence="7 8">
    <name type="scientific">Streptomyces werraensis</name>
    <dbReference type="NCBI Taxonomy" id="68284"/>
    <lineage>
        <taxon>Bacteria</taxon>
        <taxon>Bacillati</taxon>
        <taxon>Actinomycetota</taxon>
        <taxon>Actinomycetes</taxon>
        <taxon>Kitasatosporales</taxon>
        <taxon>Streptomycetaceae</taxon>
        <taxon>Streptomyces</taxon>
    </lineage>
</organism>
<dbReference type="RefSeq" id="WP_364023446.1">
    <property type="nucleotide sequence ID" value="NZ_JBFATD010000019.1"/>
</dbReference>
<dbReference type="InterPro" id="IPR050260">
    <property type="entry name" value="FAD-bd_OxRdtase"/>
</dbReference>
<keyword evidence="3" id="KW-0274">FAD</keyword>
<dbReference type="InterPro" id="IPR036188">
    <property type="entry name" value="FAD/NAD-bd_sf"/>
</dbReference>
<keyword evidence="8" id="KW-1185">Reference proteome</keyword>
<evidence type="ECO:0000256" key="4">
    <source>
        <dbReference type="SAM" id="MobiDB-lite"/>
    </source>
</evidence>
<dbReference type="SUPFAM" id="SSF55424">
    <property type="entry name" value="FAD/NAD-linked reductases, dimerisation (C-terminal) domain"/>
    <property type="match status" value="1"/>
</dbReference>